<dbReference type="KEGG" id="pbu:L21SP3_00862"/>
<dbReference type="GO" id="GO:0015628">
    <property type="term" value="P:protein secretion by the type II secretion system"/>
    <property type="evidence" value="ECO:0007669"/>
    <property type="project" value="InterPro"/>
</dbReference>
<dbReference type="RefSeq" id="WP_161488092.1">
    <property type="nucleotide sequence ID" value="NZ_CP019633.1"/>
</dbReference>
<reference evidence="4" key="1">
    <citation type="submission" date="2017-02" db="EMBL/GenBank/DDBJ databases">
        <title>Comparative genomics and description of representatives of a novel lineage of planctomycetes thriving in anoxic sediments.</title>
        <authorList>
            <person name="Spring S."/>
            <person name="Bunk B."/>
            <person name="Sproer C."/>
            <person name="Klenk H.-P."/>
        </authorList>
    </citation>
    <scope>NUCLEOTIDE SEQUENCE [LARGE SCALE GENOMIC DNA]</scope>
    <source>
        <strain evidence="4">L21-RPul-D3</strain>
    </source>
</reference>
<dbReference type="OrthoDB" id="281797at2"/>
<dbReference type="EMBL" id="CP019633">
    <property type="protein sequence ID" value="AQQ09064.1"/>
    <property type="molecule type" value="Genomic_DNA"/>
</dbReference>
<evidence type="ECO:0000313" key="4">
    <source>
        <dbReference type="Proteomes" id="UP000188273"/>
    </source>
</evidence>
<dbReference type="PRINTS" id="PR00813">
    <property type="entry name" value="BCTERIALGSPG"/>
</dbReference>
<accession>A0A1Q2HP53</accession>
<dbReference type="InterPro" id="IPR012902">
    <property type="entry name" value="N_methyl_site"/>
</dbReference>
<keyword evidence="1" id="KW-0488">Methylation</keyword>
<keyword evidence="2" id="KW-0812">Transmembrane</keyword>
<gene>
    <name evidence="3" type="ORF">L21SP3_00862</name>
</gene>
<dbReference type="GO" id="GO:0015627">
    <property type="term" value="C:type II protein secretion system complex"/>
    <property type="evidence" value="ECO:0007669"/>
    <property type="project" value="InterPro"/>
</dbReference>
<organism evidence="3 4">
    <name type="scientific">Sedimentisphaera cyanobacteriorum</name>
    <dbReference type="NCBI Taxonomy" id="1940790"/>
    <lineage>
        <taxon>Bacteria</taxon>
        <taxon>Pseudomonadati</taxon>
        <taxon>Planctomycetota</taxon>
        <taxon>Phycisphaerae</taxon>
        <taxon>Sedimentisphaerales</taxon>
        <taxon>Sedimentisphaeraceae</taxon>
        <taxon>Sedimentisphaera</taxon>
    </lineage>
</organism>
<evidence type="ECO:0000256" key="2">
    <source>
        <dbReference type="SAM" id="Phobius"/>
    </source>
</evidence>
<dbReference type="PROSITE" id="PS00409">
    <property type="entry name" value="PROKAR_NTER_METHYL"/>
    <property type="match status" value="1"/>
</dbReference>
<keyword evidence="2" id="KW-0472">Membrane</keyword>
<keyword evidence="2" id="KW-1133">Transmembrane helix</keyword>
<evidence type="ECO:0000256" key="1">
    <source>
        <dbReference type="ARBA" id="ARBA00022481"/>
    </source>
</evidence>
<dbReference type="Proteomes" id="UP000188273">
    <property type="component" value="Chromosome"/>
</dbReference>
<dbReference type="NCBIfam" id="TIGR02532">
    <property type="entry name" value="IV_pilin_GFxxxE"/>
    <property type="match status" value="1"/>
</dbReference>
<feature type="transmembrane region" description="Helical" evidence="2">
    <location>
        <begin position="27"/>
        <end position="48"/>
    </location>
</feature>
<proteinExistence type="predicted"/>
<dbReference type="Gene3D" id="3.30.700.10">
    <property type="entry name" value="Glycoprotein, Type 4 Pilin"/>
    <property type="match status" value="1"/>
</dbReference>
<dbReference type="STRING" id="1940790.L21SP3_00862"/>
<dbReference type="PANTHER" id="PTHR30093">
    <property type="entry name" value="GENERAL SECRETION PATHWAY PROTEIN G"/>
    <property type="match status" value="1"/>
</dbReference>
<dbReference type="InterPro" id="IPR000983">
    <property type="entry name" value="Bac_GSPG_pilin"/>
</dbReference>
<name>A0A1Q2HP53_9BACT</name>
<keyword evidence="4" id="KW-1185">Reference proteome</keyword>
<dbReference type="SUPFAM" id="SSF54523">
    <property type="entry name" value="Pili subunits"/>
    <property type="match status" value="1"/>
</dbReference>
<protein>
    <submittedName>
        <fullName evidence="3">Type II secretion system protein G</fullName>
    </submittedName>
</protein>
<dbReference type="InterPro" id="IPR045584">
    <property type="entry name" value="Pilin-like"/>
</dbReference>
<sequence>MKSLTNHKTARQGNIKNIAGRAQGFSLIELLVVISVIALLLGILLPALNAARKRAKKVVCRSNMRQMGIAVQSYLIDHNNNLPPSSCHITNPDDYWLKVLSDYTGEQLLFRCPSDKADNFVDWSLPLEQQKSRRYSSFAVNALLDPVNYRYKGDSNIYNSIDSIHKPMHCIWISEAPNTKNFHLADHIHPESWEGSVEYAKKFIAWDRHIGKSNYLFVDGHAETLEFESTYAWPDKCFWYPESAPKWPENP</sequence>
<dbReference type="InterPro" id="IPR027558">
    <property type="entry name" value="Pre_pil_HX9DG_C"/>
</dbReference>
<dbReference type="PANTHER" id="PTHR30093:SF2">
    <property type="entry name" value="TYPE II SECRETION SYSTEM PROTEIN H"/>
    <property type="match status" value="1"/>
</dbReference>
<dbReference type="AlphaFoldDB" id="A0A1Q2HP53"/>
<dbReference type="Pfam" id="PF07963">
    <property type="entry name" value="N_methyl"/>
    <property type="match status" value="1"/>
</dbReference>
<dbReference type="NCBIfam" id="TIGR04294">
    <property type="entry name" value="pre_pil_HX9DG"/>
    <property type="match status" value="1"/>
</dbReference>
<evidence type="ECO:0000313" key="3">
    <source>
        <dbReference type="EMBL" id="AQQ09064.1"/>
    </source>
</evidence>